<gene>
    <name evidence="1" type="ORF">SAMN05443550_113103</name>
</gene>
<organism evidence="1 2">
    <name type="scientific">Pedobacter hartonius</name>
    <dbReference type="NCBI Taxonomy" id="425514"/>
    <lineage>
        <taxon>Bacteria</taxon>
        <taxon>Pseudomonadati</taxon>
        <taxon>Bacteroidota</taxon>
        <taxon>Sphingobacteriia</taxon>
        <taxon>Sphingobacteriales</taxon>
        <taxon>Sphingobacteriaceae</taxon>
        <taxon>Pedobacter</taxon>
    </lineage>
</organism>
<evidence type="ECO:0000313" key="1">
    <source>
        <dbReference type="EMBL" id="SEB16829.1"/>
    </source>
</evidence>
<sequence length="53" mass="6368">MAIHHAYEEINETFDIYGLNRIAKDYIPVRFKRGINFDGFLFKRKEFLSEVNT</sequence>
<dbReference type="AlphaFoldDB" id="A0A1H4H4U5"/>
<protein>
    <submittedName>
        <fullName evidence="1">Uncharacterized protein</fullName>
    </submittedName>
</protein>
<keyword evidence="2" id="KW-1185">Reference proteome</keyword>
<dbReference type="EMBL" id="FNRA01000013">
    <property type="protein sequence ID" value="SEB16829.1"/>
    <property type="molecule type" value="Genomic_DNA"/>
</dbReference>
<dbReference type="STRING" id="425514.SAMN05443550_113103"/>
<proteinExistence type="predicted"/>
<dbReference type="Proteomes" id="UP000198850">
    <property type="component" value="Unassembled WGS sequence"/>
</dbReference>
<name>A0A1H4H4U5_9SPHI</name>
<accession>A0A1H4H4U5</accession>
<reference evidence="1 2" key="1">
    <citation type="submission" date="2016-10" db="EMBL/GenBank/DDBJ databases">
        <authorList>
            <person name="de Groot N.N."/>
        </authorList>
    </citation>
    <scope>NUCLEOTIDE SEQUENCE [LARGE SCALE GENOMIC DNA]</scope>
    <source>
        <strain evidence="1 2">DSM 19033</strain>
    </source>
</reference>
<evidence type="ECO:0000313" key="2">
    <source>
        <dbReference type="Proteomes" id="UP000198850"/>
    </source>
</evidence>